<name>K8E8P9_9CHLO</name>
<protein>
    <submittedName>
        <fullName evidence="4">Ribosomal protein S11</fullName>
    </submittedName>
</protein>
<dbReference type="GO" id="GO:0003735">
    <property type="term" value="F:structural constituent of ribosome"/>
    <property type="evidence" value="ECO:0007669"/>
    <property type="project" value="InterPro"/>
</dbReference>
<dbReference type="PIRSF" id="PIRSF002131">
    <property type="entry name" value="Ribosomal_S11"/>
    <property type="match status" value="1"/>
</dbReference>
<dbReference type="SUPFAM" id="SSF53137">
    <property type="entry name" value="Translational machinery components"/>
    <property type="match status" value="1"/>
</dbReference>
<proteinExistence type="inferred from homology"/>
<dbReference type="Pfam" id="PF00411">
    <property type="entry name" value="Ribosomal_S11"/>
    <property type="match status" value="1"/>
</dbReference>
<dbReference type="PANTHER" id="PTHR11759">
    <property type="entry name" value="40S RIBOSOMAL PROTEIN S14/30S RIBOSOMAL PROTEIN S11"/>
    <property type="match status" value="1"/>
</dbReference>
<gene>
    <name evidence="4" type="primary">Rps11</name>
    <name evidence="4" type="ordered locus">BathyMg00200</name>
</gene>
<dbReference type="EMBL" id="FO082258">
    <property type="protein sequence ID" value="CCO13934.1"/>
    <property type="molecule type" value="Genomic_DNA"/>
</dbReference>
<organism evidence="4 5">
    <name type="scientific">Bathycoccus prasinos</name>
    <dbReference type="NCBI Taxonomy" id="41875"/>
    <lineage>
        <taxon>Eukaryota</taxon>
        <taxon>Viridiplantae</taxon>
        <taxon>Chlorophyta</taxon>
        <taxon>Mamiellophyceae</taxon>
        <taxon>Mamiellales</taxon>
        <taxon>Bathycoccaceae</taxon>
        <taxon>Bathycoccus</taxon>
    </lineage>
</organism>
<evidence type="ECO:0000313" key="4">
    <source>
        <dbReference type="EMBL" id="CCO13934.1"/>
    </source>
</evidence>
<dbReference type="NCBIfam" id="NF003698">
    <property type="entry name" value="PRK05309.1"/>
    <property type="match status" value="1"/>
</dbReference>
<dbReference type="AlphaFoldDB" id="K8E8P9"/>
<sequence>MAGNTLLWASAGSVGFKGSKRSTSYAAQATAEKIAQNCLSQNLLRVHVKLKGVGYGKEAALRGLHTSGLKITKIEDLTRVPFNGCRQKKRRRL</sequence>
<dbReference type="RefSeq" id="YP_008994821.1">
    <property type="nucleotide sequence ID" value="NC_023273.1"/>
</dbReference>
<reference evidence="4 5" key="1">
    <citation type="submission" date="2011-10" db="EMBL/GenBank/DDBJ databases">
        <authorList>
            <person name="Genoscope - CEA"/>
        </authorList>
    </citation>
    <scope>NUCLEOTIDE SEQUENCE [LARGE SCALE GENOMIC DNA]</scope>
    <source>
        <strain evidence="4 5">RCC 1105</strain>
    </source>
</reference>
<keyword evidence="5" id="KW-1185">Reference proteome</keyword>
<keyword evidence="2 4" id="KW-0689">Ribosomal protein</keyword>
<dbReference type="GO" id="GO:0005840">
    <property type="term" value="C:ribosome"/>
    <property type="evidence" value="ECO:0007669"/>
    <property type="project" value="UniProtKB-KW"/>
</dbReference>
<evidence type="ECO:0000256" key="1">
    <source>
        <dbReference type="ARBA" id="ARBA00006194"/>
    </source>
</evidence>
<dbReference type="Proteomes" id="UP000198341">
    <property type="component" value="Mitochondrion MT"/>
</dbReference>
<evidence type="ECO:0000313" key="5">
    <source>
        <dbReference type="Proteomes" id="UP000198341"/>
    </source>
</evidence>
<dbReference type="InterPro" id="IPR001971">
    <property type="entry name" value="Ribosomal_uS11"/>
</dbReference>
<dbReference type="GeneID" id="18158091"/>
<dbReference type="OrthoDB" id="535480at2759"/>
<dbReference type="InterPro" id="IPR036967">
    <property type="entry name" value="Ribosomal_uS11_sf"/>
</dbReference>
<accession>K8E8P9</accession>
<dbReference type="STRING" id="41875.K8E8P9"/>
<dbReference type="Gene3D" id="3.30.420.80">
    <property type="entry name" value="Ribosomal protein S11"/>
    <property type="match status" value="1"/>
</dbReference>
<evidence type="ECO:0000256" key="2">
    <source>
        <dbReference type="ARBA" id="ARBA00022980"/>
    </source>
</evidence>
<evidence type="ECO:0000256" key="3">
    <source>
        <dbReference type="ARBA" id="ARBA00023274"/>
    </source>
</evidence>
<dbReference type="GO" id="GO:0006412">
    <property type="term" value="P:translation"/>
    <property type="evidence" value="ECO:0007669"/>
    <property type="project" value="InterPro"/>
</dbReference>
<keyword evidence="3" id="KW-0687">Ribonucleoprotein</keyword>
<dbReference type="GO" id="GO:1990904">
    <property type="term" value="C:ribonucleoprotein complex"/>
    <property type="evidence" value="ECO:0007669"/>
    <property type="project" value="UniProtKB-KW"/>
</dbReference>
<comment type="similarity">
    <text evidence="1">Belongs to the universal ribosomal protein uS11 family.</text>
</comment>
<dbReference type="HAMAP" id="MF_01310">
    <property type="entry name" value="Ribosomal_uS11"/>
    <property type="match status" value="1"/>
</dbReference>
<dbReference type="KEGG" id="bpg:BathyMg00200"/>